<comment type="caution">
    <text evidence="1">The sequence shown here is derived from an EMBL/GenBank/DDBJ whole genome shotgun (WGS) entry which is preliminary data.</text>
</comment>
<sequence length="96" mass="10685">MSRNTDSLMCFQSLTFSVSGLLFWWHGQFDHVSRVWQRGNFPLSLGNMSQAAIIAMATHSSIPQPLTMADARCAKRSGGVLDRLQNPIAFVYPAKL</sequence>
<accession>A0AAW2A739</accession>
<dbReference type="AlphaFoldDB" id="A0AAW2A739"/>
<keyword evidence="2" id="KW-1185">Reference proteome</keyword>
<organism evidence="1 2">
    <name type="scientific">Culter alburnus</name>
    <name type="common">Topmouth culter</name>
    <dbReference type="NCBI Taxonomy" id="194366"/>
    <lineage>
        <taxon>Eukaryota</taxon>
        <taxon>Metazoa</taxon>
        <taxon>Chordata</taxon>
        <taxon>Craniata</taxon>
        <taxon>Vertebrata</taxon>
        <taxon>Euteleostomi</taxon>
        <taxon>Actinopterygii</taxon>
        <taxon>Neopterygii</taxon>
        <taxon>Teleostei</taxon>
        <taxon>Ostariophysi</taxon>
        <taxon>Cypriniformes</taxon>
        <taxon>Xenocyprididae</taxon>
        <taxon>Xenocypridinae</taxon>
        <taxon>Culter</taxon>
    </lineage>
</organism>
<dbReference type="Proteomes" id="UP001479290">
    <property type="component" value="Unassembled WGS sequence"/>
</dbReference>
<dbReference type="EMBL" id="JAWDJR010000010">
    <property type="protein sequence ID" value="KAK9968868.1"/>
    <property type="molecule type" value="Genomic_DNA"/>
</dbReference>
<proteinExistence type="predicted"/>
<protein>
    <submittedName>
        <fullName evidence="1">Uncharacterized protein</fullName>
    </submittedName>
</protein>
<name>A0AAW2A739_CULAL</name>
<evidence type="ECO:0000313" key="1">
    <source>
        <dbReference type="EMBL" id="KAK9968868.1"/>
    </source>
</evidence>
<reference evidence="1 2" key="1">
    <citation type="submission" date="2024-05" db="EMBL/GenBank/DDBJ databases">
        <title>A high-quality chromosomal-level genome assembly of Topmouth culter (Culter alburnus).</title>
        <authorList>
            <person name="Zhao H."/>
        </authorList>
    </citation>
    <scope>NUCLEOTIDE SEQUENCE [LARGE SCALE GENOMIC DNA]</scope>
    <source>
        <strain evidence="1">CATC2023</strain>
        <tissue evidence="1">Muscle</tissue>
    </source>
</reference>
<evidence type="ECO:0000313" key="2">
    <source>
        <dbReference type="Proteomes" id="UP001479290"/>
    </source>
</evidence>
<gene>
    <name evidence="1" type="ORF">ABG768_003168</name>
</gene>